<dbReference type="InterPro" id="IPR001387">
    <property type="entry name" value="Cro/C1-type_HTH"/>
</dbReference>
<dbReference type="PROSITE" id="PS50943">
    <property type="entry name" value="HTH_CROC1"/>
    <property type="match status" value="1"/>
</dbReference>
<evidence type="ECO:0000313" key="3">
    <source>
        <dbReference type="Proteomes" id="UP000577724"/>
    </source>
</evidence>
<keyword evidence="3" id="KW-1185">Reference proteome</keyword>
<proteinExistence type="predicted"/>
<organism evidence="2 3">
    <name type="scientific">Paenibacillus taichungensis</name>
    <dbReference type="NCBI Taxonomy" id="484184"/>
    <lineage>
        <taxon>Bacteria</taxon>
        <taxon>Bacillati</taxon>
        <taxon>Bacillota</taxon>
        <taxon>Bacilli</taxon>
        <taxon>Bacillales</taxon>
        <taxon>Paenibacillaceae</taxon>
        <taxon>Paenibacillus</taxon>
    </lineage>
</organism>
<comment type="caution">
    <text evidence="2">The sequence shown here is derived from an EMBL/GenBank/DDBJ whole genome shotgun (WGS) entry which is preliminary data.</text>
</comment>
<name>A0ABX2ML75_9BACL</name>
<dbReference type="SMART" id="SM00530">
    <property type="entry name" value="HTH_XRE"/>
    <property type="match status" value="1"/>
</dbReference>
<reference evidence="2 3" key="1">
    <citation type="submission" date="2020-05" db="EMBL/GenBank/DDBJ databases">
        <title>Genome Sequencing of Type Strains.</title>
        <authorList>
            <person name="Lemaire J.F."/>
            <person name="Inderbitzin P."/>
            <person name="Gregorio O.A."/>
            <person name="Collins S.B."/>
            <person name="Wespe N."/>
            <person name="Knight-Connoni V."/>
        </authorList>
    </citation>
    <scope>NUCLEOTIDE SEQUENCE [LARGE SCALE GENOMIC DNA]</scope>
    <source>
        <strain evidence="2 3">DSM 19942</strain>
    </source>
</reference>
<sequence length="244" mass="28289">MVIGPYLRQKRILAGYRTQEALSHSTYLAQGYISRVESSDTFPNDETLMIYAIALDLSYEEVFTQAQRFTDEYKSEILQQEVVDKKLFEITKSIIYKILKSDSNELQAKFLITIFGEAGYGVRSATNSRFEKSRNQFSIDLTNGHALKEDTYEYVSRCEATRMFYSLSRNYAKNYRALLLERLNEFNEDEKPDSEAVLKSIIELTDDSFVFSIHGKQLTPKEIHSLIEHHLTARRIDELFPSGE</sequence>
<dbReference type="GeneID" id="97131416"/>
<gene>
    <name evidence="2" type="ORF">HP548_11895</name>
</gene>
<dbReference type="InterPro" id="IPR010982">
    <property type="entry name" value="Lambda_DNA-bd_dom_sf"/>
</dbReference>
<feature type="domain" description="HTH cro/C1-type" evidence="1">
    <location>
        <begin position="7"/>
        <end position="62"/>
    </location>
</feature>
<accession>A0ABX2ML75</accession>
<dbReference type="EMBL" id="JABMCC010000107">
    <property type="protein sequence ID" value="NUU54780.1"/>
    <property type="molecule type" value="Genomic_DNA"/>
</dbReference>
<dbReference type="CDD" id="cd00093">
    <property type="entry name" value="HTH_XRE"/>
    <property type="match status" value="1"/>
</dbReference>
<evidence type="ECO:0000259" key="1">
    <source>
        <dbReference type="PROSITE" id="PS50943"/>
    </source>
</evidence>
<protein>
    <submittedName>
        <fullName evidence="2">Helix-turn-helix transcriptional regulator</fullName>
    </submittedName>
</protein>
<dbReference type="RefSeq" id="WP_175381738.1">
    <property type="nucleotide sequence ID" value="NZ_CBCRYD010000051.1"/>
</dbReference>
<dbReference type="Gene3D" id="1.10.260.40">
    <property type="entry name" value="lambda repressor-like DNA-binding domains"/>
    <property type="match status" value="1"/>
</dbReference>
<dbReference type="SUPFAM" id="SSF47413">
    <property type="entry name" value="lambda repressor-like DNA-binding domains"/>
    <property type="match status" value="1"/>
</dbReference>
<dbReference type="Proteomes" id="UP000577724">
    <property type="component" value="Unassembled WGS sequence"/>
</dbReference>
<evidence type="ECO:0000313" key="2">
    <source>
        <dbReference type="EMBL" id="NUU54780.1"/>
    </source>
</evidence>